<dbReference type="PROSITE" id="PS51635">
    <property type="entry name" value="PNPLA"/>
    <property type="match status" value="1"/>
</dbReference>
<feature type="short sequence motif" description="GXSXG" evidence="4">
    <location>
        <begin position="93"/>
        <end position="97"/>
    </location>
</feature>
<dbReference type="Proteomes" id="UP001221189">
    <property type="component" value="Unassembled WGS sequence"/>
</dbReference>
<dbReference type="InterPro" id="IPR002641">
    <property type="entry name" value="PNPLA_dom"/>
</dbReference>
<evidence type="ECO:0000256" key="1">
    <source>
        <dbReference type="ARBA" id="ARBA00022801"/>
    </source>
</evidence>
<feature type="domain" description="PNPLA" evidence="6">
    <location>
        <begin position="62"/>
        <end position="255"/>
    </location>
</feature>
<feature type="short sequence motif" description="DGA/G" evidence="4">
    <location>
        <begin position="242"/>
        <end position="244"/>
    </location>
</feature>
<keyword evidence="5" id="KW-0732">Signal</keyword>
<name>A0ABT5KGE8_9BURK</name>
<dbReference type="CDD" id="cd07205">
    <property type="entry name" value="Pat_PNPLA6_PNPLA7_NTE1_like"/>
    <property type="match status" value="1"/>
</dbReference>
<evidence type="ECO:0000256" key="5">
    <source>
        <dbReference type="SAM" id="SignalP"/>
    </source>
</evidence>
<organism evidence="7 8">
    <name type="scientific">Roseateles albus</name>
    <dbReference type="NCBI Taxonomy" id="2987525"/>
    <lineage>
        <taxon>Bacteria</taxon>
        <taxon>Pseudomonadati</taxon>
        <taxon>Pseudomonadota</taxon>
        <taxon>Betaproteobacteria</taxon>
        <taxon>Burkholderiales</taxon>
        <taxon>Sphaerotilaceae</taxon>
        <taxon>Roseateles</taxon>
    </lineage>
</organism>
<dbReference type="InterPro" id="IPR050301">
    <property type="entry name" value="NTE"/>
</dbReference>
<accession>A0ABT5KGE8</accession>
<dbReference type="Gene3D" id="2.40.160.50">
    <property type="entry name" value="membrane protein fhac: a member of the omp85/tpsb transporter family"/>
    <property type="match status" value="1"/>
</dbReference>
<evidence type="ECO:0000256" key="3">
    <source>
        <dbReference type="ARBA" id="ARBA00023098"/>
    </source>
</evidence>
<proteinExistence type="predicted"/>
<comment type="caution">
    <text evidence="7">The sequence shown here is derived from an EMBL/GenBank/DDBJ whole genome shotgun (WGS) entry which is preliminary data.</text>
</comment>
<evidence type="ECO:0000313" key="7">
    <source>
        <dbReference type="EMBL" id="MDC8773006.1"/>
    </source>
</evidence>
<reference evidence="7 8" key="1">
    <citation type="submission" date="2022-10" db="EMBL/GenBank/DDBJ databases">
        <title>Paucibacter sp. hw1 Genome sequencing.</title>
        <authorList>
            <person name="Park S."/>
        </authorList>
    </citation>
    <scope>NUCLEOTIDE SEQUENCE [LARGE SCALE GENOMIC DNA]</scope>
    <source>
        <strain evidence="8">hw1</strain>
    </source>
</reference>
<dbReference type="SUPFAM" id="SSF52151">
    <property type="entry name" value="FabD/lysophospholipase-like"/>
    <property type="match status" value="1"/>
</dbReference>
<keyword evidence="3 4" id="KW-0443">Lipid metabolism</keyword>
<evidence type="ECO:0000313" key="8">
    <source>
        <dbReference type="Proteomes" id="UP001221189"/>
    </source>
</evidence>
<dbReference type="EMBL" id="JAQQXT010000009">
    <property type="protein sequence ID" value="MDC8773006.1"/>
    <property type="molecule type" value="Genomic_DNA"/>
</dbReference>
<dbReference type="RefSeq" id="WP_273601181.1">
    <property type="nucleotide sequence ID" value="NZ_JAQQXT010000009.1"/>
</dbReference>
<dbReference type="Pfam" id="PF01734">
    <property type="entry name" value="Patatin"/>
    <property type="match status" value="1"/>
</dbReference>
<dbReference type="PANTHER" id="PTHR14226">
    <property type="entry name" value="NEUROPATHY TARGET ESTERASE/SWISS CHEESE D.MELANOGASTER"/>
    <property type="match status" value="1"/>
</dbReference>
<feature type="active site" description="Nucleophile" evidence="4">
    <location>
        <position position="95"/>
    </location>
</feature>
<feature type="chain" id="PRO_5047530905" evidence="5">
    <location>
        <begin position="26"/>
        <end position="766"/>
    </location>
</feature>
<keyword evidence="2 4" id="KW-0442">Lipid degradation</keyword>
<dbReference type="PANTHER" id="PTHR14226:SF29">
    <property type="entry name" value="NEUROPATHY TARGET ESTERASE SWS"/>
    <property type="match status" value="1"/>
</dbReference>
<evidence type="ECO:0000259" key="6">
    <source>
        <dbReference type="PROSITE" id="PS51635"/>
    </source>
</evidence>
<gene>
    <name evidence="7" type="ORF">PRZ03_15575</name>
</gene>
<feature type="short sequence motif" description="GXGXXG" evidence="4">
    <location>
        <begin position="66"/>
        <end position="71"/>
    </location>
</feature>
<protein>
    <submittedName>
        <fullName evidence="7">Patatin-like phospholipase family protein</fullName>
    </submittedName>
</protein>
<feature type="active site" description="Proton acceptor" evidence="4">
    <location>
        <position position="242"/>
    </location>
</feature>
<dbReference type="Gene3D" id="3.40.1090.10">
    <property type="entry name" value="Cytosolic phospholipase A2 catalytic domain"/>
    <property type="match status" value="2"/>
</dbReference>
<dbReference type="InterPro" id="IPR016035">
    <property type="entry name" value="Acyl_Trfase/lysoPLipase"/>
</dbReference>
<evidence type="ECO:0000256" key="2">
    <source>
        <dbReference type="ARBA" id="ARBA00022963"/>
    </source>
</evidence>
<evidence type="ECO:0000256" key="4">
    <source>
        <dbReference type="PROSITE-ProRule" id="PRU01161"/>
    </source>
</evidence>
<sequence length="766" mass="81213">MTYLDPRRWGSPGLCAMLTMSLAFAAAAQPVDKAPASPPAVASAVSAVGAKKENVVRPRIGLALSGGGARGFSHVGVLRALESMRVPVDCIAGTSAGSAVGAAYAVGLSPDVIEARLREADWDGDMFRDQPPRPELPYRNKSRVGGDPIGVSFGVGADGVKGSSGIFAGQQTELFLHRMLEVSQELSSFDQLPVPFRAVATDLVDGRMAVQSKGSLVHAVRASMAVPSAFAPVRVGDRLLVDGALSQNLPVQAVREACADVVIAVNIGSPLLGADELGGIFSVALQVISILMERNVQDSLATLEPQDVLIAPDLTGFSVVDFARGVDGIPAGERATLAAAERLKALALTPKDYQAWQAQRQARALPQPLVAGVDVKPTRFVNPAYFALTTHSKGETAGPVDTAGLHRRIRQWTGSGSFTSIAYSVGPAADGEGWRLLIDAQEKPWGPDYLQVGFAGQVDSHGYTDFSAQAVLRRTWLNDWGAEWLTVVRFGRTRDLETRLFQPMGANSSWFLEPRLGLSTTPQRVFVGDRAVGEFSIGRKDVELRGGVQGTAGQAVIGLVAARMQTEPEIGLLTVPATRASIHGLRLSMAYDQLDDLDFPRHGQAVRVDSYRALAALGADEPNYQRHEIDSVIARSYGEHTWRLRARWAGVAGADGNARDFVGVGGFLDLSGYQQGQFLGKNVSLLSLGYARRVLALPQPFGSGLFAGVAVEAARIGRPLGIDAHALNRYGLVAYGGAATALGPAYLGFGIGQNGNRAVYLLLGRP</sequence>
<keyword evidence="1 4" id="KW-0378">Hydrolase</keyword>
<keyword evidence="8" id="KW-1185">Reference proteome</keyword>
<feature type="signal peptide" evidence="5">
    <location>
        <begin position="1"/>
        <end position="25"/>
    </location>
</feature>